<dbReference type="OrthoDB" id="9790815at2"/>
<dbReference type="PANTHER" id="PTHR30344:SF1">
    <property type="entry name" value="6-PHOSPHOGLUCONOLACTONASE"/>
    <property type="match status" value="1"/>
</dbReference>
<evidence type="ECO:0000313" key="4">
    <source>
        <dbReference type="Proteomes" id="UP000367750"/>
    </source>
</evidence>
<dbReference type="PANTHER" id="PTHR30344">
    <property type="entry name" value="6-PHOSPHOGLUCONOLACTONASE-RELATED"/>
    <property type="match status" value="1"/>
</dbReference>
<dbReference type="Proteomes" id="UP000367750">
    <property type="component" value="Unassembled WGS sequence"/>
</dbReference>
<sequence>MIEPLEPSGLEPEEVLFVAGTYGSGEQPTIYIGALDTREGTMRIVGSEAGIENPSFLALSDDLTRLYAASEKEEGEVAAYALDLKERRLTALGAQKTEGAAPCYAALDSSGNYLYAVNYGGGNVNVFPVGTGGGLGGMTSQARHSGAGVREDRQDAPHPHSVTPVPGGERVLVCDLGLDVIRIYRLEDGQLRQERDVRMLPGSGPRHLALHPNGRTVYCANELNCTVSVLEAREQYAELEPVQHVSTLPEAYAPGSDDSAADVHLSPDGRYLYVSNRGHDSIVRFPVDETTGRLKEEGDWQSTGGKTPRNFAVAEGWVLAANQTSGNITSFRLNPEDGRLIPTGSELELPSPVCVLFLK</sequence>
<evidence type="ECO:0000256" key="2">
    <source>
        <dbReference type="SAM" id="MobiDB-lite"/>
    </source>
</evidence>
<proteinExistence type="inferred from homology"/>
<feature type="compositionally biased region" description="Basic and acidic residues" evidence="2">
    <location>
        <begin position="149"/>
        <end position="158"/>
    </location>
</feature>
<comment type="caution">
    <text evidence="3">The sequence shown here is derived from an EMBL/GenBank/DDBJ whole genome shotgun (WGS) entry which is preliminary data.</text>
</comment>
<comment type="similarity">
    <text evidence="1">Belongs to the cycloisomerase 2 family.</text>
</comment>
<protein>
    <submittedName>
        <fullName evidence="3">Lactonase family protein</fullName>
    </submittedName>
</protein>
<keyword evidence="4" id="KW-1185">Reference proteome</keyword>
<organism evidence="3 4">
    <name type="scientific">Paenibacillus spiritus</name>
    <dbReference type="NCBI Taxonomy" id="2496557"/>
    <lineage>
        <taxon>Bacteria</taxon>
        <taxon>Bacillati</taxon>
        <taxon>Bacillota</taxon>
        <taxon>Bacilli</taxon>
        <taxon>Bacillales</taxon>
        <taxon>Paenibacillaceae</taxon>
        <taxon>Paenibacillus</taxon>
    </lineage>
</organism>
<dbReference type="InterPro" id="IPR019405">
    <property type="entry name" value="Lactonase_7-beta_prop"/>
</dbReference>
<dbReference type="EMBL" id="VYKK01000020">
    <property type="protein sequence ID" value="KAA9000991.1"/>
    <property type="molecule type" value="Genomic_DNA"/>
</dbReference>
<evidence type="ECO:0000256" key="1">
    <source>
        <dbReference type="ARBA" id="ARBA00005564"/>
    </source>
</evidence>
<dbReference type="AlphaFoldDB" id="A0A5J5G2R2"/>
<dbReference type="Gene3D" id="2.130.10.10">
    <property type="entry name" value="YVTN repeat-like/Quinoprotein amine dehydrogenase"/>
    <property type="match status" value="1"/>
</dbReference>
<dbReference type="InterPro" id="IPR011048">
    <property type="entry name" value="Haem_d1_sf"/>
</dbReference>
<dbReference type="GO" id="GO:0005829">
    <property type="term" value="C:cytosol"/>
    <property type="evidence" value="ECO:0007669"/>
    <property type="project" value="TreeGrafter"/>
</dbReference>
<dbReference type="GO" id="GO:0017057">
    <property type="term" value="F:6-phosphogluconolactonase activity"/>
    <property type="evidence" value="ECO:0007669"/>
    <property type="project" value="TreeGrafter"/>
</dbReference>
<dbReference type="Pfam" id="PF10282">
    <property type="entry name" value="Lactonase"/>
    <property type="match status" value="1"/>
</dbReference>
<feature type="region of interest" description="Disordered" evidence="2">
    <location>
        <begin position="139"/>
        <end position="166"/>
    </location>
</feature>
<dbReference type="InterPro" id="IPR050282">
    <property type="entry name" value="Cycloisomerase_2"/>
</dbReference>
<gene>
    <name evidence="3" type="ORF">F4V43_14180</name>
</gene>
<name>A0A5J5G2R2_9BACL</name>
<dbReference type="InterPro" id="IPR015943">
    <property type="entry name" value="WD40/YVTN_repeat-like_dom_sf"/>
</dbReference>
<dbReference type="RefSeq" id="WP_150458907.1">
    <property type="nucleotide sequence ID" value="NZ_VYKK01000020.1"/>
</dbReference>
<accession>A0A5J5G2R2</accession>
<evidence type="ECO:0000313" key="3">
    <source>
        <dbReference type="EMBL" id="KAA9000991.1"/>
    </source>
</evidence>
<dbReference type="SUPFAM" id="SSF51004">
    <property type="entry name" value="C-terminal (heme d1) domain of cytochrome cd1-nitrite reductase"/>
    <property type="match status" value="1"/>
</dbReference>
<reference evidence="3 4" key="1">
    <citation type="submission" date="2019-09" db="EMBL/GenBank/DDBJ databases">
        <title>Bacillus ochoae sp. nov., Paenibacillus whitsoniae sp. nov., Paenibacillus spiritus sp. nov. Isolated from the Mars Exploration Rover during spacecraft assembly.</title>
        <authorList>
            <person name="Seuylemezian A."/>
            <person name="Vaishampayan P."/>
        </authorList>
    </citation>
    <scope>NUCLEOTIDE SEQUENCE [LARGE SCALE GENOMIC DNA]</scope>
    <source>
        <strain evidence="3 4">MER_111</strain>
    </source>
</reference>